<dbReference type="GO" id="GO:0005886">
    <property type="term" value="C:plasma membrane"/>
    <property type="evidence" value="ECO:0007669"/>
    <property type="project" value="UniProtKB-SubCell"/>
</dbReference>
<protein>
    <submittedName>
        <fullName evidence="10">AI-2E family transporter</fullName>
    </submittedName>
    <submittedName>
        <fullName evidence="11">Pheromone autoinducer 2 transporter</fullName>
    </submittedName>
</protein>
<feature type="transmembrane region" description="Helical" evidence="9">
    <location>
        <begin position="44"/>
        <end position="64"/>
    </location>
</feature>
<dbReference type="GO" id="GO:0055085">
    <property type="term" value="P:transmembrane transport"/>
    <property type="evidence" value="ECO:0007669"/>
    <property type="project" value="TreeGrafter"/>
</dbReference>
<evidence type="ECO:0000313" key="12">
    <source>
        <dbReference type="Proteomes" id="UP000033451"/>
    </source>
</evidence>
<sequence length="384" mass="40174">MSDAPAEVSTEASSSATTASRDAAASRRPKTTAGRAMAAIGNPFAFGFFLTLGGLVALVLGLAISNLSTVLIYIVFALFAALGLDPVVRALERRGLARVWGIVIVFAGFAVVLAGVLLLIVPTVVTQIAGFVANVPSLIRDFQASDLYAWLQANFGSNVGEIVSQVQGFLTNPANLTAIGGGVLQVTVSVISTISGIIIVLVLTLYFIASLDVIKQAFYRLVPAHGRESVADLTDQITQSIGGYLMGMVILAFFNSLFAGLLYFFLGLPFPLLMAVIAFCITLIPLVGTVAFWVIGSSLALFASPVGALVFAALYLIYMQVEAYVLTPRIMNRAISIPGSLVVIGALVGGTLLGLLGALVAIPVTASILLIIKKVIIPRQDAKV</sequence>
<dbReference type="Pfam" id="PF01594">
    <property type="entry name" value="AI-2E_transport"/>
    <property type="match status" value="1"/>
</dbReference>
<reference evidence="10 13" key="2">
    <citation type="journal article" date="2018" name="Nat. Biotechnol.">
        <title>A standardized bacterial taxonomy based on genome phylogeny substantially revises the tree of life.</title>
        <authorList>
            <person name="Parks D.H."/>
            <person name="Chuvochina M."/>
            <person name="Waite D.W."/>
            <person name="Rinke C."/>
            <person name="Skarshewski A."/>
            <person name="Chaumeil P.A."/>
            <person name="Hugenholtz P."/>
        </authorList>
    </citation>
    <scope>NUCLEOTIDE SEQUENCE [LARGE SCALE GENOMIC DNA]</scope>
    <source>
        <strain evidence="10">UBA9152</strain>
    </source>
</reference>
<keyword evidence="4" id="KW-1003">Cell membrane</keyword>
<evidence type="ECO:0000313" key="13">
    <source>
        <dbReference type="Proteomes" id="UP000257479"/>
    </source>
</evidence>
<feature type="transmembrane region" description="Helical" evidence="9">
    <location>
        <begin position="183"/>
        <end position="209"/>
    </location>
</feature>
<feature type="transmembrane region" description="Helical" evidence="9">
    <location>
        <begin position="301"/>
        <end position="321"/>
    </location>
</feature>
<feature type="region of interest" description="Disordered" evidence="8">
    <location>
        <begin position="1"/>
        <end position="29"/>
    </location>
</feature>
<evidence type="ECO:0000256" key="6">
    <source>
        <dbReference type="ARBA" id="ARBA00022989"/>
    </source>
</evidence>
<dbReference type="PANTHER" id="PTHR21716">
    <property type="entry name" value="TRANSMEMBRANE PROTEIN"/>
    <property type="match status" value="1"/>
</dbReference>
<dbReference type="EMBL" id="JYIY01000076">
    <property type="protein sequence ID" value="KJL36001.1"/>
    <property type="molecule type" value="Genomic_DNA"/>
</dbReference>
<dbReference type="RefSeq" id="WP_045247958.1">
    <property type="nucleotide sequence ID" value="NZ_JBOFAV010000012.1"/>
</dbReference>
<evidence type="ECO:0000256" key="4">
    <source>
        <dbReference type="ARBA" id="ARBA00022475"/>
    </source>
</evidence>
<gene>
    <name evidence="10" type="ORF">DCP95_01195</name>
    <name evidence="11" type="ORF">RR49_02048</name>
</gene>
<evidence type="ECO:0000256" key="8">
    <source>
        <dbReference type="SAM" id="MobiDB-lite"/>
    </source>
</evidence>
<dbReference type="OrthoDB" id="4016357at2"/>
<evidence type="ECO:0000256" key="2">
    <source>
        <dbReference type="ARBA" id="ARBA00009773"/>
    </source>
</evidence>
<evidence type="ECO:0000256" key="7">
    <source>
        <dbReference type="ARBA" id="ARBA00023136"/>
    </source>
</evidence>
<dbReference type="STRING" id="400772.RR49_02048"/>
<keyword evidence="5 9" id="KW-0812">Transmembrane</keyword>
<comment type="similarity">
    <text evidence="2">Belongs to the autoinducer-2 exporter (AI-2E) (TC 2.A.86) family.</text>
</comment>
<feature type="transmembrane region" description="Helical" evidence="9">
    <location>
        <begin position="70"/>
        <end position="88"/>
    </location>
</feature>
<keyword evidence="6 9" id="KW-1133">Transmembrane helix</keyword>
<dbReference type="PANTHER" id="PTHR21716:SF53">
    <property type="entry name" value="PERMEASE PERM-RELATED"/>
    <property type="match status" value="1"/>
</dbReference>
<dbReference type="InterPro" id="IPR002549">
    <property type="entry name" value="AI-2E-like"/>
</dbReference>
<proteinExistence type="inferred from homology"/>
<dbReference type="Proteomes" id="UP000033451">
    <property type="component" value="Unassembled WGS sequence"/>
</dbReference>
<comment type="subcellular location">
    <subcellularLocation>
        <location evidence="1">Cell membrane</location>
        <topology evidence="1">Multi-pass membrane protein</topology>
    </subcellularLocation>
</comment>
<feature type="compositionally biased region" description="Low complexity" evidence="8">
    <location>
        <begin position="9"/>
        <end position="23"/>
    </location>
</feature>
<feature type="transmembrane region" description="Helical" evidence="9">
    <location>
        <begin position="341"/>
        <end position="372"/>
    </location>
</feature>
<evidence type="ECO:0000313" key="10">
    <source>
        <dbReference type="EMBL" id="HAN23174.1"/>
    </source>
</evidence>
<feature type="transmembrane region" description="Helical" evidence="9">
    <location>
        <begin position="244"/>
        <end position="266"/>
    </location>
</feature>
<feature type="transmembrane region" description="Helical" evidence="9">
    <location>
        <begin position="100"/>
        <end position="121"/>
    </location>
</feature>
<evidence type="ECO:0000256" key="1">
    <source>
        <dbReference type="ARBA" id="ARBA00004651"/>
    </source>
</evidence>
<keyword evidence="12" id="KW-1185">Reference proteome</keyword>
<comment type="caution">
    <text evidence="11">The sequence shown here is derived from an EMBL/GenBank/DDBJ whole genome shotgun (WGS) entry which is preliminary data.</text>
</comment>
<feature type="transmembrane region" description="Helical" evidence="9">
    <location>
        <begin position="272"/>
        <end position="294"/>
    </location>
</feature>
<reference evidence="11 12" key="1">
    <citation type="submission" date="2015-02" db="EMBL/GenBank/DDBJ databases">
        <title>Draft genome sequences of ten Microbacterium spp. with emphasis on heavy metal contaminated environments.</title>
        <authorList>
            <person name="Corretto E."/>
        </authorList>
    </citation>
    <scope>NUCLEOTIDE SEQUENCE [LARGE SCALE GENOMIC DNA]</scope>
    <source>
        <strain evidence="11 12">DSM 18659</strain>
    </source>
</reference>
<evidence type="ECO:0000256" key="5">
    <source>
        <dbReference type="ARBA" id="ARBA00022692"/>
    </source>
</evidence>
<dbReference type="AlphaFoldDB" id="A0A0F0LX95"/>
<accession>A0A0F0LX95</accession>
<keyword evidence="3" id="KW-0813">Transport</keyword>
<dbReference type="PATRIC" id="fig|400772.4.peg.2062"/>
<dbReference type="EMBL" id="DMNG01000016">
    <property type="protein sequence ID" value="HAN23174.1"/>
    <property type="molecule type" value="Genomic_DNA"/>
</dbReference>
<organism evidence="11 12">
    <name type="scientific">Microbacterium ginsengisoli</name>
    <dbReference type="NCBI Taxonomy" id="400772"/>
    <lineage>
        <taxon>Bacteria</taxon>
        <taxon>Bacillati</taxon>
        <taxon>Actinomycetota</taxon>
        <taxon>Actinomycetes</taxon>
        <taxon>Micrococcales</taxon>
        <taxon>Microbacteriaceae</taxon>
        <taxon>Microbacterium</taxon>
    </lineage>
</organism>
<dbReference type="Proteomes" id="UP000257479">
    <property type="component" value="Unassembled WGS sequence"/>
</dbReference>
<name>A0A0F0LX95_9MICO</name>
<evidence type="ECO:0000256" key="3">
    <source>
        <dbReference type="ARBA" id="ARBA00022448"/>
    </source>
</evidence>
<evidence type="ECO:0000256" key="9">
    <source>
        <dbReference type="SAM" id="Phobius"/>
    </source>
</evidence>
<evidence type="ECO:0000313" key="11">
    <source>
        <dbReference type="EMBL" id="KJL36001.1"/>
    </source>
</evidence>
<keyword evidence="7 9" id="KW-0472">Membrane</keyword>